<dbReference type="InterPro" id="IPR050275">
    <property type="entry name" value="PGM_Phosphatase"/>
</dbReference>
<organism evidence="1 2">
    <name type="scientific">Arcanobacterium canis</name>
    <dbReference type="NCBI Taxonomy" id="999183"/>
    <lineage>
        <taxon>Bacteria</taxon>
        <taxon>Bacillati</taxon>
        <taxon>Actinomycetota</taxon>
        <taxon>Actinomycetes</taxon>
        <taxon>Actinomycetales</taxon>
        <taxon>Actinomycetaceae</taxon>
        <taxon>Arcanobacterium</taxon>
    </lineage>
</organism>
<dbReference type="EMBL" id="CP121208">
    <property type="protein sequence ID" value="WFM83993.1"/>
    <property type="molecule type" value="Genomic_DNA"/>
</dbReference>
<gene>
    <name evidence="1" type="ORF">P7079_03190</name>
</gene>
<dbReference type="PANTHER" id="PTHR48100">
    <property type="entry name" value="BROAD-SPECIFICITY PHOSPHATASE YOR283W-RELATED"/>
    <property type="match status" value="1"/>
</dbReference>
<keyword evidence="2" id="KW-1185">Reference proteome</keyword>
<dbReference type="Gene3D" id="3.40.50.1240">
    <property type="entry name" value="Phosphoglycerate mutase-like"/>
    <property type="match status" value="1"/>
</dbReference>
<dbReference type="PANTHER" id="PTHR48100:SF62">
    <property type="entry name" value="GLUCOSYL-3-PHOSPHOGLYCERATE PHOSPHATASE"/>
    <property type="match status" value="1"/>
</dbReference>
<accession>A0ABY8FZN7</accession>
<dbReference type="RefSeq" id="WP_278013388.1">
    <property type="nucleotide sequence ID" value="NZ_CP121208.1"/>
</dbReference>
<dbReference type="Pfam" id="PF00300">
    <property type="entry name" value="His_Phos_1"/>
    <property type="match status" value="1"/>
</dbReference>
<dbReference type="SUPFAM" id="SSF53254">
    <property type="entry name" value="Phosphoglycerate mutase-like"/>
    <property type="match status" value="1"/>
</dbReference>
<sequence length="216" mass="23325">MSASTLILWRHGQTDFNKCRRVQGASDIALNATGIAQAERAAVELATLGIDQIVVSDLGRAQATADAVARRIGLDPVIDCRLRERGYGVWEGLTSEEIREGWPQEWVTWRAGADPEGVGVETRDDAGARFATAIQEHAHNMPDGSTLLAVAHGGIISCGIVSLFGGHPSSFYPLVVLDNCHWAVLKAGRTPGSWRLAAYNRMDAYVEEVCMDPNVA</sequence>
<protein>
    <submittedName>
        <fullName evidence="1">Histidine phosphatase family protein</fullName>
        <ecNumber evidence="1">3.1.3.-</ecNumber>
    </submittedName>
</protein>
<dbReference type="PROSITE" id="PS00175">
    <property type="entry name" value="PG_MUTASE"/>
    <property type="match status" value="1"/>
</dbReference>
<dbReference type="InterPro" id="IPR013078">
    <property type="entry name" value="His_Pase_superF_clade-1"/>
</dbReference>
<dbReference type="CDD" id="cd07067">
    <property type="entry name" value="HP_PGM_like"/>
    <property type="match status" value="1"/>
</dbReference>
<evidence type="ECO:0000313" key="1">
    <source>
        <dbReference type="EMBL" id="WFM83993.1"/>
    </source>
</evidence>
<dbReference type="SMART" id="SM00855">
    <property type="entry name" value="PGAM"/>
    <property type="match status" value="1"/>
</dbReference>
<dbReference type="GO" id="GO:0016787">
    <property type="term" value="F:hydrolase activity"/>
    <property type="evidence" value="ECO:0007669"/>
    <property type="project" value="UniProtKB-KW"/>
</dbReference>
<evidence type="ECO:0000313" key="2">
    <source>
        <dbReference type="Proteomes" id="UP001215216"/>
    </source>
</evidence>
<dbReference type="EC" id="3.1.3.-" evidence="1"/>
<reference evidence="1 2" key="1">
    <citation type="submission" date="2023-03" db="EMBL/GenBank/DDBJ databases">
        <title>Complete genome of Arcanobacterium canis strain DSM 25104 isolated in 2010 from a canine otitis externa in Germany.</title>
        <authorList>
            <person name="Borowiak M."/>
            <person name="Kreitlow A."/>
            <person name="Malorny B."/>
            <person name="Laemmler C."/>
            <person name="Prenger-Berninghoff E."/>
            <person name="Ploetz M."/>
            <person name="Abdulmawjood A."/>
        </authorList>
    </citation>
    <scope>NUCLEOTIDE SEQUENCE [LARGE SCALE GENOMIC DNA]</scope>
    <source>
        <strain evidence="1 2">DSM 25104</strain>
    </source>
</reference>
<dbReference type="InterPro" id="IPR029033">
    <property type="entry name" value="His_PPase_superfam"/>
</dbReference>
<dbReference type="Proteomes" id="UP001215216">
    <property type="component" value="Chromosome"/>
</dbReference>
<keyword evidence="1" id="KW-0378">Hydrolase</keyword>
<name>A0ABY8FZN7_9ACTO</name>
<dbReference type="InterPro" id="IPR001345">
    <property type="entry name" value="PG/BPGM_mutase_AS"/>
</dbReference>
<proteinExistence type="predicted"/>